<keyword evidence="3" id="KW-1185">Reference proteome</keyword>
<dbReference type="Proteomes" id="UP000254326">
    <property type="component" value="Unassembled WGS sequence"/>
</dbReference>
<name>A0A370U5E0_9GAMM</name>
<keyword evidence="1" id="KW-1133">Transmembrane helix</keyword>
<keyword evidence="1" id="KW-0472">Membrane</keyword>
<evidence type="ECO:0000313" key="3">
    <source>
        <dbReference type="Proteomes" id="UP000254326"/>
    </source>
</evidence>
<dbReference type="Pfam" id="PF09842">
    <property type="entry name" value="DUF2069"/>
    <property type="match status" value="1"/>
</dbReference>
<proteinExistence type="predicted"/>
<feature type="transmembrane region" description="Helical" evidence="1">
    <location>
        <begin position="102"/>
        <end position="123"/>
    </location>
</feature>
<organism evidence="2 3">
    <name type="scientific">Marinomonas piezotolerans</name>
    <dbReference type="NCBI Taxonomy" id="2213058"/>
    <lineage>
        <taxon>Bacteria</taxon>
        <taxon>Pseudomonadati</taxon>
        <taxon>Pseudomonadota</taxon>
        <taxon>Gammaproteobacteria</taxon>
        <taxon>Oceanospirillales</taxon>
        <taxon>Oceanospirillaceae</taxon>
        <taxon>Marinomonas</taxon>
    </lineage>
</organism>
<dbReference type="AlphaFoldDB" id="A0A370U5E0"/>
<sequence length="137" mass="15323">MAKKLSISSHEKLQYESYCQKYGILITLTLLALATTLTLWHLVYADIELAHPYILLSTILSPIALALLANFNRSAKGAIGICFISLMYFIAGVLNWTQISIWPIGMSETLLSCILFLLALHYARYKSLSELPIKSLT</sequence>
<evidence type="ECO:0000313" key="2">
    <source>
        <dbReference type="EMBL" id="RDL42982.1"/>
    </source>
</evidence>
<accession>A0A370U5E0</accession>
<dbReference type="InterPro" id="IPR018643">
    <property type="entry name" value="DUF2069_membrane"/>
</dbReference>
<keyword evidence="1" id="KW-0812">Transmembrane</keyword>
<evidence type="ECO:0000256" key="1">
    <source>
        <dbReference type="SAM" id="Phobius"/>
    </source>
</evidence>
<dbReference type="RefSeq" id="WP_115469299.1">
    <property type="nucleotide sequence ID" value="NZ_QKRA01000011.1"/>
</dbReference>
<reference evidence="2 3" key="1">
    <citation type="submission" date="2018-06" db="EMBL/GenBank/DDBJ databases">
        <title>Marinomonas sp. YLB-05 draft genome sequence.</title>
        <authorList>
            <person name="Yu L."/>
            <person name="Tang X."/>
        </authorList>
    </citation>
    <scope>NUCLEOTIDE SEQUENCE [LARGE SCALE GENOMIC DNA]</scope>
    <source>
        <strain evidence="2 3">YLB-05</strain>
    </source>
</reference>
<gene>
    <name evidence="2" type="ORF">DN730_16765</name>
</gene>
<feature type="transmembrane region" description="Helical" evidence="1">
    <location>
        <begin position="50"/>
        <end position="71"/>
    </location>
</feature>
<feature type="transmembrane region" description="Helical" evidence="1">
    <location>
        <begin position="21"/>
        <end position="44"/>
    </location>
</feature>
<evidence type="ECO:0008006" key="4">
    <source>
        <dbReference type="Google" id="ProtNLM"/>
    </source>
</evidence>
<dbReference type="OrthoDB" id="5738125at2"/>
<comment type="caution">
    <text evidence="2">The sequence shown here is derived from an EMBL/GenBank/DDBJ whole genome shotgun (WGS) entry which is preliminary data.</text>
</comment>
<feature type="transmembrane region" description="Helical" evidence="1">
    <location>
        <begin position="78"/>
        <end position="96"/>
    </location>
</feature>
<dbReference type="EMBL" id="QKRA01000011">
    <property type="protein sequence ID" value="RDL42982.1"/>
    <property type="molecule type" value="Genomic_DNA"/>
</dbReference>
<protein>
    <recommendedName>
        <fullName evidence="4">DUF2069 domain-containing protein</fullName>
    </recommendedName>
</protein>